<gene>
    <name evidence="2" type="ORF">H5R63_06250</name>
</gene>
<dbReference type="InterPro" id="IPR003540">
    <property type="entry name" value="ADP-ribosyltransferase"/>
</dbReference>
<dbReference type="SUPFAM" id="SSF56399">
    <property type="entry name" value="ADP-ribosylation"/>
    <property type="match status" value="1"/>
</dbReference>
<evidence type="ECO:0000313" key="3">
    <source>
        <dbReference type="Proteomes" id="UP000518255"/>
    </source>
</evidence>
<accession>A0A7W3TZY1</accession>
<dbReference type="Pfam" id="PF03496">
    <property type="entry name" value="ADPrib_exo_Tox"/>
    <property type="match status" value="1"/>
</dbReference>
<dbReference type="RefSeq" id="WP_182581253.1">
    <property type="nucleotide sequence ID" value="NZ_JACIUY010000059.1"/>
</dbReference>
<dbReference type="AlphaFoldDB" id="A0A7W3TZY1"/>
<proteinExistence type="predicted"/>
<evidence type="ECO:0000313" key="2">
    <source>
        <dbReference type="EMBL" id="MBB1086381.1"/>
    </source>
</evidence>
<name>A0A7W3TZY1_9LACO</name>
<dbReference type="EMBL" id="JACIUY010000059">
    <property type="protein sequence ID" value="MBB1086381.1"/>
    <property type="molecule type" value="Genomic_DNA"/>
</dbReference>
<dbReference type="GO" id="GO:0005576">
    <property type="term" value="C:extracellular region"/>
    <property type="evidence" value="ECO:0007669"/>
    <property type="project" value="InterPro"/>
</dbReference>
<dbReference type="Proteomes" id="UP000518255">
    <property type="component" value="Unassembled WGS sequence"/>
</dbReference>
<reference evidence="2 3" key="1">
    <citation type="submission" date="2020-07" db="EMBL/GenBank/DDBJ databases">
        <title>Description of Limosilactobacillus balticus sp. nov., Limosilactobacillus agrestis sp. nov., Limosilactobacillus albertensis sp. nov., Limosilactobacillus rudii sp. nov., Limosilactobacillus fastidiosus sp. nov., five novel Limosilactobacillus species isolated from the vertebrate gastrointestinal tract, and proposal of 6 subspecies of Limosilactobacillus reuteri adapted to the gastrointestinal tract of specific vertebrate hosts.</title>
        <authorList>
            <person name="Li F."/>
            <person name="Cheng C."/>
            <person name="Zheng J."/>
            <person name="Quevedo R.M."/>
            <person name="Li J."/>
            <person name="Roos S."/>
            <person name="Gaenzle M.G."/>
            <person name="Walter J."/>
        </authorList>
    </citation>
    <scope>NUCLEOTIDE SEQUENCE [LARGE SCALE GENOMIC DNA]</scope>
    <source>
        <strain evidence="2 3">WF-MA3-C</strain>
    </source>
</reference>
<comment type="caution">
    <text evidence="2">The sequence shown here is derived from an EMBL/GenBank/DDBJ whole genome shotgun (WGS) entry which is preliminary data.</text>
</comment>
<evidence type="ECO:0000259" key="1">
    <source>
        <dbReference type="Pfam" id="PF03496"/>
    </source>
</evidence>
<sequence length="483" mass="55461">MMANKKYWQEREQAEKKWMARNLANDEQFNTKLQQYYQRAVDNINKDIDTEMAKIVDENGNSVNAYKSVSKSDMEAYKREAKQVVAQAETMRKKGKYVTYADFSDEVNQRMRVYNATMRLNRLELLKSQIGVNLVGATVQSDSELQQKLGNDYISELKRQAGIMKVAAEPSMWTGKKVAKIVMTQTGGTSFSKRFWANQDVLKARLDEVLTNGIIQGQSSRKMAVRLKSQVKDTVNNHCYVTERIARTESARVQYTAQIDSIKKNGYRFVQWFAEPKACVTCSHIVHQDNGYGPGVYKINKVPRIPDDTHPNCRCSISETWVDGERNLALSNDEQSALNRYISSDSYKINDDLRRKLTTKSEQLMITMLDAALQKMPVYSSDTPLQRDYFFNNQNDLDSFIDNFEIGGTFEDPAYVSTSKLHYGNGKETIHVIIKSSKTGRDISEFNMSEQEVLFPRNTRFRIDDAYIDKHGNMTMVWSELDG</sequence>
<protein>
    <submittedName>
        <fullName evidence="2">Phage head morphogenesis protein</fullName>
    </submittedName>
</protein>
<organism evidence="2 3">
    <name type="scientific">Limosilactobacillus fastidiosus</name>
    <dbReference type="NCBI Taxonomy" id="2759855"/>
    <lineage>
        <taxon>Bacteria</taxon>
        <taxon>Bacillati</taxon>
        <taxon>Bacillota</taxon>
        <taxon>Bacilli</taxon>
        <taxon>Lactobacillales</taxon>
        <taxon>Lactobacillaceae</taxon>
        <taxon>Limosilactobacillus</taxon>
    </lineage>
</organism>
<dbReference type="PROSITE" id="PS51996">
    <property type="entry name" value="TR_MART"/>
    <property type="match status" value="1"/>
</dbReference>
<feature type="domain" description="ADP ribosyltransferase" evidence="1">
    <location>
        <begin position="329"/>
        <end position="474"/>
    </location>
</feature>
<dbReference type="Gene3D" id="3.90.176.10">
    <property type="entry name" value="Toxin ADP-ribosyltransferase, Chain A, domain 1"/>
    <property type="match status" value="1"/>
</dbReference>